<dbReference type="Proteomes" id="UP001431131">
    <property type="component" value="Unassembled WGS sequence"/>
</dbReference>
<evidence type="ECO:0000313" key="2">
    <source>
        <dbReference type="EMBL" id="MCH1624560.1"/>
    </source>
</evidence>
<dbReference type="AlphaFoldDB" id="A0AAW5DZW0"/>
<dbReference type="EMBL" id="JAKTTI010000004">
    <property type="protein sequence ID" value="MCH1624560.1"/>
    <property type="molecule type" value="Genomic_DNA"/>
</dbReference>
<feature type="transmembrane region" description="Helical" evidence="1">
    <location>
        <begin position="7"/>
        <end position="27"/>
    </location>
</feature>
<protein>
    <submittedName>
        <fullName evidence="2">Uncharacterized protein</fullName>
    </submittedName>
</protein>
<dbReference type="RefSeq" id="WP_240253096.1">
    <property type="nucleotide sequence ID" value="NZ_JAKTTI010000004.1"/>
</dbReference>
<evidence type="ECO:0000313" key="3">
    <source>
        <dbReference type="Proteomes" id="UP001431131"/>
    </source>
</evidence>
<evidence type="ECO:0000256" key="1">
    <source>
        <dbReference type="SAM" id="Phobius"/>
    </source>
</evidence>
<keyword evidence="3" id="KW-1185">Reference proteome</keyword>
<keyword evidence="1" id="KW-1133">Transmembrane helix</keyword>
<keyword evidence="1" id="KW-0812">Transmembrane</keyword>
<comment type="caution">
    <text evidence="2">The sequence shown here is derived from an EMBL/GenBank/DDBJ whole genome shotgun (WGS) entry which is preliminary data.</text>
</comment>
<sequence>MNKKLGASLFIFFCFLIWLYFAIYKSSINHWWTVNEIKQTTEDTVEIGVSFVKVIVGALAFTLSGFIICFFITRKK</sequence>
<feature type="transmembrane region" description="Helical" evidence="1">
    <location>
        <begin position="47"/>
        <end position="72"/>
    </location>
</feature>
<keyword evidence="1" id="KW-0472">Membrane</keyword>
<accession>A0AAW5DZW0</accession>
<name>A0AAW5DZW0_9BACI</name>
<gene>
    <name evidence="2" type="ORF">MJG50_04410</name>
</gene>
<reference evidence="2" key="1">
    <citation type="submission" date="2022-02" db="EMBL/GenBank/DDBJ databases">
        <title>Fredinandcohnia quinoae sp. nov. isolated from Chenopodium quinoa seeds.</title>
        <authorList>
            <person name="Saati-Santamaria Z."/>
            <person name="Flores-Felix J.D."/>
            <person name="Igual J.M."/>
            <person name="Velazquez E."/>
            <person name="Garcia-Fraile P."/>
            <person name="Martinez-Molina E."/>
        </authorList>
    </citation>
    <scope>NUCLEOTIDE SEQUENCE</scope>
    <source>
        <strain evidence="2">SECRCQ15</strain>
    </source>
</reference>
<proteinExistence type="predicted"/>
<organism evidence="2 3">
    <name type="scientific">Fredinandcohnia quinoae</name>
    <dbReference type="NCBI Taxonomy" id="2918902"/>
    <lineage>
        <taxon>Bacteria</taxon>
        <taxon>Bacillati</taxon>
        <taxon>Bacillota</taxon>
        <taxon>Bacilli</taxon>
        <taxon>Bacillales</taxon>
        <taxon>Bacillaceae</taxon>
        <taxon>Fredinandcohnia</taxon>
    </lineage>
</organism>